<proteinExistence type="inferred from homology"/>
<accession>A0ABX8B1Z4</accession>
<comment type="similarity">
    <text evidence="1 6">Belongs to the sigma-70 factor family. ECF subfamily.</text>
</comment>
<dbReference type="InterPro" id="IPR013324">
    <property type="entry name" value="RNA_pol_sigma_r3/r4-like"/>
</dbReference>
<dbReference type="RefSeq" id="WP_014100609.1">
    <property type="nucleotide sequence ID" value="NZ_CP072642.1"/>
</dbReference>
<dbReference type="PANTHER" id="PTHR43133:SF8">
    <property type="entry name" value="RNA POLYMERASE SIGMA FACTOR HI_1459-RELATED"/>
    <property type="match status" value="1"/>
</dbReference>
<dbReference type="EMBL" id="CP072642">
    <property type="protein sequence ID" value="QUV93765.1"/>
    <property type="molecule type" value="Genomic_DNA"/>
</dbReference>
<dbReference type="InterPro" id="IPR007630">
    <property type="entry name" value="RNA_pol_sigma70_r4"/>
</dbReference>
<keyword evidence="3 6" id="KW-0731">Sigma factor</keyword>
<protein>
    <recommendedName>
        <fullName evidence="6">RNA polymerase sigma factor</fullName>
    </recommendedName>
</protein>
<dbReference type="InterPro" id="IPR014284">
    <property type="entry name" value="RNA_pol_sigma-70_dom"/>
</dbReference>
<evidence type="ECO:0000256" key="5">
    <source>
        <dbReference type="ARBA" id="ARBA00023163"/>
    </source>
</evidence>
<dbReference type="InterPro" id="IPR036388">
    <property type="entry name" value="WH-like_DNA-bd_sf"/>
</dbReference>
<keyword evidence="4 6" id="KW-0238">DNA-binding</keyword>
<evidence type="ECO:0000313" key="10">
    <source>
        <dbReference type="Proteomes" id="UP000677668"/>
    </source>
</evidence>
<dbReference type="Proteomes" id="UP000677668">
    <property type="component" value="Chromosome 1"/>
</dbReference>
<dbReference type="SUPFAM" id="SSF88946">
    <property type="entry name" value="Sigma2 domain of RNA polymerase sigma factors"/>
    <property type="match status" value="1"/>
</dbReference>
<dbReference type="PANTHER" id="PTHR43133">
    <property type="entry name" value="RNA POLYMERASE ECF-TYPE SIGMA FACTO"/>
    <property type="match status" value="1"/>
</dbReference>
<gene>
    <name evidence="9" type="ORF">J8C05_10415</name>
</gene>
<dbReference type="SUPFAM" id="SSF88659">
    <property type="entry name" value="Sigma3 and sigma4 domains of RNA polymerase sigma factors"/>
    <property type="match status" value="1"/>
</dbReference>
<dbReference type="Pfam" id="PF04545">
    <property type="entry name" value="Sigma70_r4"/>
    <property type="match status" value="1"/>
</dbReference>
<evidence type="ECO:0000256" key="6">
    <source>
        <dbReference type="RuleBase" id="RU000716"/>
    </source>
</evidence>
<dbReference type="PROSITE" id="PS01063">
    <property type="entry name" value="SIGMA70_ECF"/>
    <property type="match status" value="1"/>
</dbReference>
<organism evidence="9 10">
    <name type="scientific">Chloracidobacterium sp. N</name>
    <dbReference type="NCBI Taxonomy" id="2821540"/>
    <lineage>
        <taxon>Bacteria</taxon>
        <taxon>Pseudomonadati</taxon>
        <taxon>Acidobacteriota</taxon>
        <taxon>Terriglobia</taxon>
        <taxon>Terriglobales</taxon>
        <taxon>Acidobacteriaceae</taxon>
        <taxon>Chloracidobacterium</taxon>
        <taxon>Chloracidobacterium aggregatum</taxon>
    </lineage>
</organism>
<dbReference type="NCBIfam" id="TIGR02937">
    <property type="entry name" value="sigma70-ECF"/>
    <property type="match status" value="1"/>
</dbReference>
<name>A0ABX8B1Z4_9BACT</name>
<dbReference type="Gene3D" id="1.10.1740.10">
    <property type="match status" value="1"/>
</dbReference>
<dbReference type="InterPro" id="IPR013325">
    <property type="entry name" value="RNA_pol_sigma_r2"/>
</dbReference>
<evidence type="ECO:0000256" key="1">
    <source>
        <dbReference type="ARBA" id="ARBA00010641"/>
    </source>
</evidence>
<dbReference type="InterPro" id="IPR039425">
    <property type="entry name" value="RNA_pol_sigma-70-like"/>
</dbReference>
<keyword evidence="2 6" id="KW-0805">Transcription regulation</keyword>
<dbReference type="Gene3D" id="1.10.10.10">
    <property type="entry name" value="Winged helix-like DNA-binding domain superfamily/Winged helix DNA-binding domain"/>
    <property type="match status" value="1"/>
</dbReference>
<evidence type="ECO:0000259" key="7">
    <source>
        <dbReference type="Pfam" id="PF04542"/>
    </source>
</evidence>
<reference evidence="9 10" key="1">
    <citation type="submission" date="2021-03" db="EMBL/GenBank/DDBJ databases">
        <title>Genomic and phenotypic characterization of Chloracidobacterium isolates provides evidence for multiple species.</title>
        <authorList>
            <person name="Saini M.K."/>
            <person name="Costas A.M.G."/>
            <person name="Tank M."/>
            <person name="Bryant D.A."/>
        </authorList>
    </citation>
    <scope>NUCLEOTIDE SEQUENCE [LARGE SCALE GENOMIC DNA]</scope>
    <source>
        <strain evidence="9 10">N</strain>
    </source>
</reference>
<evidence type="ECO:0000259" key="8">
    <source>
        <dbReference type="Pfam" id="PF04545"/>
    </source>
</evidence>
<evidence type="ECO:0000256" key="2">
    <source>
        <dbReference type="ARBA" id="ARBA00023015"/>
    </source>
</evidence>
<evidence type="ECO:0000313" key="9">
    <source>
        <dbReference type="EMBL" id="QUV93765.1"/>
    </source>
</evidence>
<feature type="domain" description="RNA polymerase sigma-70 region 4" evidence="8">
    <location>
        <begin position="128"/>
        <end position="177"/>
    </location>
</feature>
<dbReference type="InterPro" id="IPR007627">
    <property type="entry name" value="RNA_pol_sigma70_r2"/>
</dbReference>
<keyword evidence="5 6" id="KW-0804">Transcription</keyword>
<keyword evidence="10" id="KW-1185">Reference proteome</keyword>
<dbReference type="InterPro" id="IPR000838">
    <property type="entry name" value="RNA_pol_sigma70_ECF_CS"/>
</dbReference>
<evidence type="ECO:0000256" key="4">
    <source>
        <dbReference type="ARBA" id="ARBA00023125"/>
    </source>
</evidence>
<dbReference type="Pfam" id="PF04542">
    <property type="entry name" value="Sigma70_r2"/>
    <property type="match status" value="1"/>
</dbReference>
<feature type="domain" description="RNA polymerase sigma-70 region 2" evidence="7">
    <location>
        <begin position="27"/>
        <end position="93"/>
    </location>
</feature>
<sequence>MTGEDDATLVSRAQQELPYRTGAFETLMRRHGPNIQALCRRFTRQTEEAEDLTQEVMLKVFFELPRFRGEAAFQTWLWRVTANHCLDYQRRQKTHRLETLESEETAHLPDDKQRQLQQTEARLDAERLLACLTPEDRLIVLLRLSVGLEFSEIAASLDLGLSAAKMRYTRALDKLRAIAQPGTQPSRPD</sequence>
<evidence type="ECO:0000256" key="3">
    <source>
        <dbReference type="ARBA" id="ARBA00023082"/>
    </source>
</evidence>